<evidence type="ECO:0000313" key="1">
    <source>
        <dbReference type="EMBL" id="MFC7372918.1"/>
    </source>
</evidence>
<reference evidence="2" key="1">
    <citation type="journal article" date="2019" name="Int. J. Syst. Evol. Microbiol.">
        <title>The Global Catalogue of Microorganisms (GCM) 10K type strain sequencing project: providing services to taxonomists for standard genome sequencing and annotation.</title>
        <authorList>
            <consortium name="The Broad Institute Genomics Platform"/>
            <consortium name="The Broad Institute Genome Sequencing Center for Infectious Disease"/>
            <person name="Wu L."/>
            <person name="Ma J."/>
        </authorList>
    </citation>
    <scope>NUCLEOTIDE SEQUENCE [LARGE SCALE GENOMIC DNA]</scope>
    <source>
        <strain evidence="2">NBRC 106396</strain>
    </source>
</reference>
<gene>
    <name evidence="1" type="ORF">ACFQPF_14775</name>
</gene>
<dbReference type="Pfam" id="PF13171">
    <property type="entry name" value="DUF4004"/>
    <property type="match status" value="1"/>
</dbReference>
<comment type="caution">
    <text evidence="1">The sequence shown here is derived from an EMBL/GenBank/DDBJ whole genome shotgun (WGS) entry which is preliminary data.</text>
</comment>
<dbReference type="InterPro" id="IPR025063">
    <property type="entry name" value="DUF4004"/>
</dbReference>
<name>A0ABW2NUJ8_9BACL</name>
<organism evidence="1 2">
    <name type="scientific">Fictibacillus iocasae</name>
    <dbReference type="NCBI Taxonomy" id="2715437"/>
    <lineage>
        <taxon>Bacteria</taxon>
        <taxon>Bacillati</taxon>
        <taxon>Bacillota</taxon>
        <taxon>Bacilli</taxon>
        <taxon>Bacillales</taxon>
        <taxon>Fictibacillaceae</taxon>
        <taxon>Fictibacillus</taxon>
    </lineage>
</organism>
<proteinExistence type="predicted"/>
<accession>A0ABW2NUJ8</accession>
<protein>
    <submittedName>
        <fullName evidence="1">YhbD family protein</fullName>
    </submittedName>
</protein>
<dbReference type="Proteomes" id="UP001596549">
    <property type="component" value="Unassembled WGS sequence"/>
</dbReference>
<sequence length="207" mass="24006">MENELISKKDLLESAGISYGQLYRWKRKKLIPESWFIRKSTFTGQETFFPRQSILERIEKIMNLKEGASLDHLADLFSPQHGSAHLTLQQLIDRNIVSKIVLDLFNKLFQAKEEYSFTDILHLRITDSLLQQGEISIAEAELLLRTFSEHAEKLQDENMNIMLLRKMGIPLVIFYPASQDLLLDYETKIIASLSLNTFAEQLKMELS</sequence>
<keyword evidence="2" id="KW-1185">Reference proteome</keyword>
<dbReference type="EMBL" id="JBHTCP010000048">
    <property type="protein sequence ID" value="MFC7372918.1"/>
    <property type="molecule type" value="Genomic_DNA"/>
</dbReference>
<evidence type="ECO:0000313" key="2">
    <source>
        <dbReference type="Proteomes" id="UP001596549"/>
    </source>
</evidence>